<dbReference type="InterPro" id="IPR003438">
    <property type="entry name" value="GDNF_rcpt"/>
</dbReference>
<keyword evidence="9" id="KW-0449">Lipoprotein</keyword>
<keyword evidence="4" id="KW-0336">GPI-anchor</keyword>
<dbReference type="SMART" id="SM00907">
    <property type="entry name" value="GDNF"/>
    <property type="match status" value="1"/>
</dbReference>
<evidence type="ECO:0000256" key="4">
    <source>
        <dbReference type="ARBA" id="ARBA00022622"/>
    </source>
</evidence>
<keyword evidence="3" id="KW-1003">Cell membrane</keyword>
<keyword evidence="12" id="KW-1185">Reference proteome</keyword>
<comment type="similarity">
    <text evidence="2">Belongs to the GDNFR family.</text>
</comment>
<dbReference type="GO" id="GO:0038023">
    <property type="term" value="F:signaling receptor activity"/>
    <property type="evidence" value="ECO:0007669"/>
    <property type="project" value="InterPro"/>
</dbReference>
<keyword evidence="5" id="KW-0732">Signal</keyword>
<dbReference type="Pfam" id="PF02351">
    <property type="entry name" value="GDNF"/>
    <property type="match status" value="1"/>
</dbReference>
<evidence type="ECO:0000256" key="6">
    <source>
        <dbReference type="ARBA" id="ARBA00023136"/>
    </source>
</evidence>
<dbReference type="PANTHER" id="PTHR10269">
    <property type="entry name" value="GDNF RECEPTOR ALPHA"/>
    <property type="match status" value="1"/>
</dbReference>
<dbReference type="FunFam" id="1.10.220.110:FF:000001">
    <property type="entry name" value="GDNF family receptor alpha"/>
    <property type="match status" value="1"/>
</dbReference>
<comment type="caution">
    <text evidence="11">The sequence shown here is derived from an EMBL/GenBank/DDBJ whole genome shotgun (WGS) entry which is preliminary data.</text>
</comment>
<dbReference type="GO" id="GO:0007169">
    <property type="term" value="P:cell surface receptor protein tyrosine kinase signaling pathway"/>
    <property type="evidence" value="ECO:0007669"/>
    <property type="project" value="UniProtKB-ARBA"/>
</dbReference>
<dbReference type="GO" id="GO:0007399">
    <property type="term" value="P:nervous system development"/>
    <property type="evidence" value="ECO:0007669"/>
    <property type="project" value="TreeGrafter"/>
</dbReference>
<dbReference type="GO" id="GO:0009897">
    <property type="term" value="C:external side of plasma membrane"/>
    <property type="evidence" value="ECO:0007669"/>
    <property type="project" value="TreeGrafter"/>
</dbReference>
<dbReference type="InterPro" id="IPR016017">
    <property type="entry name" value="GDNF/GAS1"/>
</dbReference>
<dbReference type="GO" id="GO:0043235">
    <property type="term" value="C:receptor complex"/>
    <property type="evidence" value="ECO:0007669"/>
    <property type="project" value="TreeGrafter"/>
</dbReference>
<dbReference type="OrthoDB" id="9435188at2759"/>
<name>A0A212CQ16_CEREH</name>
<keyword evidence="8" id="KW-0325">Glycoprotein</keyword>
<accession>A0A212CQ16</accession>
<gene>
    <name evidence="11" type="ORF">Celaphus_00008713</name>
</gene>
<evidence type="ECO:0000256" key="1">
    <source>
        <dbReference type="ARBA" id="ARBA00004609"/>
    </source>
</evidence>
<feature type="non-terminal residue" evidence="11">
    <location>
        <position position="255"/>
    </location>
</feature>
<organism evidence="11 12">
    <name type="scientific">Cervus elaphus hippelaphus</name>
    <name type="common">European red deer</name>
    <dbReference type="NCBI Taxonomy" id="46360"/>
    <lineage>
        <taxon>Eukaryota</taxon>
        <taxon>Metazoa</taxon>
        <taxon>Chordata</taxon>
        <taxon>Craniata</taxon>
        <taxon>Vertebrata</taxon>
        <taxon>Euteleostomi</taxon>
        <taxon>Mammalia</taxon>
        <taxon>Eutheria</taxon>
        <taxon>Laurasiatheria</taxon>
        <taxon>Artiodactyla</taxon>
        <taxon>Ruminantia</taxon>
        <taxon>Pecora</taxon>
        <taxon>Cervidae</taxon>
        <taxon>Cervinae</taxon>
        <taxon>Cervus</taxon>
    </lineage>
</organism>
<keyword evidence="6" id="KW-0472">Membrane</keyword>
<sequence>MSAAPLCFGNFTSTQGFWVDCAGPWRLPELQTEAVLRPEDPLHPVASRLADFFTNCQPESRSVSSCLKENYADCLLAYSGLIGTVMTPNYIDSSSLSVAPWCDCNNSGNDLEECLKFLNFFKDNTCLKNAIQAFGNGSDVTVWQPALPVQTTTASTTTAFRVKNKPLGPAGSENEIPTHVLPPCANLQGPTGVCGLRTFSEASALLSDNFTHPASQISALLRDYEKDGLAGASSHITTKSMAAPPSCGLSPLLAL</sequence>
<evidence type="ECO:0000313" key="12">
    <source>
        <dbReference type="Proteomes" id="UP000242450"/>
    </source>
</evidence>
<evidence type="ECO:0000256" key="8">
    <source>
        <dbReference type="ARBA" id="ARBA00023180"/>
    </source>
</evidence>
<dbReference type="SUPFAM" id="SSF110035">
    <property type="entry name" value="GDNF receptor-like"/>
    <property type="match status" value="1"/>
</dbReference>
<dbReference type="AlphaFoldDB" id="A0A212CQ16"/>
<dbReference type="PRINTS" id="PR01316">
    <property type="entry name" value="GDNFRECEPTOR"/>
</dbReference>
<dbReference type="InterPro" id="IPR037193">
    <property type="entry name" value="GDNF_alpha"/>
</dbReference>
<reference evidence="11 12" key="1">
    <citation type="journal article" date="2018" name="Mol. Genet. Genomics">
        <title>The red deer Cervus elaphus genome CerEla1.0: sequencing, annotating, genes, and chromosomes.</title>
        <authorList>
            <person name="Bana N.A."/>
            <person name="Nyiri A."/>
            <person name="Nagy J."/>
            <person name="Frank K."/>
            <person name="Nagy T."/>
            <person name="Steger V."/>
            <person name="Schiller M."/>
            <person name="Lakatos P."/>
            <person name="Sugar L."/>
            <person name="Horn P."/>
            <person name="Barta E."/>
            <person name="Orosz L."/>
        </authorList>
    </citation>
    <scope>NUCLEOTIDE SEQUENCE [LARGE SCALE GENOMIC DNA]</scope>
    <source>
        <strain evidence="11">Hungarian</strain>
    </source>
</reference>
<protein>
    <submittedName>
        <fullName evidence="11">GFRA1</fullName>
    </submittedName>
</protein>
<evidence type="ECO:0000256" key="2">
    <source>
        <dbReference type="ARBA" id="ARBA00005961"/>
    </source>
</evidence>
<comment type="subcellular location">
    <subcellularLocation>
        <location evidence="1">Cell membrane</location>
        <topology evidence="1">Lipid-anchor</topology>
        <topology evidence="1">GPI-anchor</topology>
    </subcellularLocation>
</comment>
<keyword evidence="7" id="KW-0675">Receptor</keyword>
<dbReference type="Proteomes" id="UP000242450">
    <property type="component" value="Chromosome 15"/>
</dbReference>
<evidence type="ECO:0000256" key="5">
    <source>
        <dbReference type="ARBA" id="ARBA00022729"/>
    </source>
</evidence>
<evidence type="ECO:0000259" key="10">
    <source>
        <dbReference type="SMART" id="SM00907"/>
    </source>
</evidence>
<evidence type="ECO:0000256" key="9">
    <source>
        <dbReference type="ARBA" id="ARBA00023288"/>
    </source>
</evidence>
<feature type="domain" description="GDNF/GAS1" evidence="10">
    <location>
        <begin position="42"/>
        <end position="126"/>
    </location>
</feature>
<evidence type="ECO:0000256" key="7">
    <source>
        <dbReference type="ARBA" id="ARBA00023170"/>
    </source>
</evidence>
<evidence type="ECO:0000313" key="11">
    <source>
        <dbReference type="EMBL" id="OWK07975.1"/>
    </source>
</evidence>
<dbReference type="Gene3D" id="1.10.220.110">
    <property type="entry name" value="GDNF binding domain"/>
    <property type="match status" value="1"/>
</dbReference>
<proteinExistence type="inferred from homology"/>
<dbReference type="EMBL" id="MKHE01000015">
    <property type="protein sequence ID" value="OWK07975.1"/>
    <property type="molecule type" value="Genomic_DNA"/>
</dbReference>
<dbReference type="PANTHER" id="PTHR10269:SF3">
    <property type="entry name" value="GDNF FAMILY RECEPTOR ALPHA-1"/>
    <property type="match status" value="1"/>
</dbReference>
<evidence type="ECO:0000256" key="3">
    <source>
        <dbReference type="ARBA" id="ARBA00022475"/>
    </source>
</evidence>